<evidence type="ECO:0000313" key="1">
    <source>
        <dbReference type="EMBL" id="QIS18181.1"/>
    </source>
</evidence>
<dbReference type="Proteomes" id="UP000500953">
    <property type="component" value="Chromosome"/>
</dbReference>
<gene>
    <name evidence="1" type="ORF">F6W96_07580</name>
</gene>
<reference evidence="1 2" key="1">
    <citation type="journal article" date="2019" name="ACS Chem. Biol.">
        <title>Identification and Mobilization of a Cryptic Antibiotic Biosynthesis Gene Locus from a Human-Pathogenic Nocardia Isolate.</title>
        <authorList>
            <person name="Herisse M."/>
            <person name="Ishida K."/>
            <person name="Porter J.L."/>
            <person name="Howden B."/>
            <person name="Hertweck C."/>
            <person name="Stinear T.P."/>
            <person name="Pidot S.J."/>
        </authorList>
    </citation>
    <scope>NUCLEOTIDE SEQUENCE [LARGE SCALE GENOMIC DNA]</scope>
    <source>
        <strain evidence="1 2">AUSMDU00012715</strain>
    </source>
</reference>
<name>A0A6G9YYJ2_9NOCA</name>
<dbReference type="AlphaFoldDB" id="A0A6G9YYJ2"/>
<accession>A0A6G9YYJ2</accession>
<evidence type="ECO:0000313" key="2">
    <source>
        <dbReference type="Proteomes" id="UP000500953"/>
    </source>
</evidence>
<dbReference type="EMBL" id="CP046173">
    <property type="protein sequence ID" value="QIS18181.1"/>
    <property type="molecule type" value="Genomic_DNA"/>
</dbReference>
<organism evidence="1 2">
    <name type="scientific">Nocardia terpenica</name>
    <dbReference type="NCBI Taxonomy" id="455432"/>
    <lineage>
        <taxon>Bacteria</taxon>
        <taxon>Bacillati</taxon>
        <taxon>Actinomycetota</taxon>
        <taxon>Actinomycetes</taxon>
        <taxon>Mycobacteriales</taxon>
        <taxon>Nocardiaceae</taxon>
        <taxon>Nocardia</taxon>
    </lineage>
</organism>
<protein>
    <submittedName>
        <fullName evidence="1">Uncharacterized protein</fullName>
    </submittedName>
</protein>
<proteinExistence type="predicted"/>
<sequence>MSVQSGLTYNVTTLTVAGSATCGGGGQAGVTVVDGSLEQMFRGGVGGPIAVRLDGPVMVDCDGAAHAWQGHLVAPGRALPNDSGGMLTVTLSQGETVLATTGSQPIHIVT</sequence>